<protein>
    <recommendedName>
        <fullName evidence="2">Nucleoid-associated protein QE417_002902</fullName>
    </recommendedName>
</protein>
<dbReference type="PANTHER" id="PTHR33449:SF1">
    <property type="entry name" value="NUCLEOID-ASSOCIATED PROTEIN YBAB"/>
    <property type="match status" value="1"/>
</dbReference>
<comment type="subunit">
    <text evidence="2">Homodimer.</text>
</comment>
<keyword evidence="2" id="KW-0963">Cytoplasm</keyword>
<comment type="caution">
    <text evidence="3">The sequence shown here is derived from an EMBL/GenBank/DDBJ whole genome shotgun (WGS) entry which is preliminary data.</text>
</comment>
<dbReference type="GO" id="GO:0003677">
    <property type="term" value="F:DNA binding"/>
    <property type="evidence" value="ECO:0007669"/>
    <property type="project" value="UniProtKB-KW"/>
</dbReference>
<gene>
    <name evidence="3" type="ORF">QE417_002902</name>
</gene>
<keyword evidence="4" id="KW-1185">Reference proteome</keyword>
<dbReference type="HAMAP" id="MF_00274">
    <property type="entry name" value="DNA_YbaB_EbfC"/>
    <property type="match status" value="1"/>
</dbReference>
<keyword evidence="1 2" id="KW-0238">DNA-binding</keyword>
<name>A0ABU3GVN1_9SPHI</name>
<comment type="similarity">
    <text evidence="2">Belongs to the YbaB/EbfC family.</text>
</comment>
<comment type="subcellular location">
    <subcellularLocation>
        <location evidence="2">Cytoplasm</location>
        <location evidence="2">Nucleoid</location>
    </subcellularLocation>
</comment>
<dbReference type="PANTHER" id="PTHR33449">
    <property type="entry name" value="NUCLEOID-ASSOCIATED PROTEIN YBAB"/>
    <property type="match status" value="1"/>
</dbReference>
<proteinExistence type="inferred from homology"/>
<comment type="function">
    <text evidence="2">Binds to DNA and alters its conformation. May be involved in regulation of gene expression, nucleoid organization and DNA protection.</text>
</comment>
<organism evidence="3 4">
    <name type="scientific">Mucilaginibacter terrae</name>
    <dbReference type="NCBI Taxonomy" id="1955052"/>
    <lineage>
        <taxon>Bacteria</taxon>
        <taxon>Pseudomonadati</taxon>
        <taxon>Bacteroidota</taxon>
        <taxon>Sphingobacteriia</taxon>
        <taxon>Sphingobacteriales</taxon>
        <taxon>Sphingobacteriaceae</taxon>
        <taxon>Mucilaginibacter</taxon>
    </lineage>
</organism>
<accession>A0ABU3GVN1</accession>
<evidence type="ECO:0000256" key="1">
    <source>
        <dbReference type="ARBA" id="ARBA00023125"/>
    </source>
</evidence>
<dbReference type="EMBL" id="JAVLVU010000001">
    <property type="protein sequence ID" value="MDT3403830.1"/>
    <property type="molecule type" value="Genomic_DNA"/>
</dbReference>
<evidence type="ECO:0000256" key="2">
    <source>
        <dbReference type="HAMAP-Rule" id="MF_00274"/>
    </source>
</evidence>
<sequence length="101" mass="11089">MFDKLFEAQQKAGEMKNRLDNVTVSGSVEGGKITVTANANKVLQSININEEFLKEADKEELEELMVLAVNKALEQAENVSQTEMAAMTKNMFGDLGGMFGQ</sequence>
<evidence type="ECO:0000313" key="4">
    <source>
        <dbReference type="Proteomes" id="UP001258315"/>
    </source>
</evidence>
<dbReference type="Gene3D" id="3.30.1310.10">
    <property type="entry name" value="Nucleoid-associated protein YbaB-like domain"/>
    <property type="match status" value="1"/>
</dbReference>
<reference evidence="4" key="1">
    <citation type="submission" date="2023-07" db="EMBL/GenBank/DDBJ databases">
        <title>Functional and genomic diversity of the sorghum phyllosphere microbiome.</title>
        <authorList>
            <person name="Shade A."/>
        </authorList>
    </citation>
    <scope>NUCLEOTIDE SEQUENCE [LARGE SCALE GENOMIC DNA]</scope>
    <source>
        <strain evidence="4">SORGH_AS_0422</strain>
    </source>
</reference>
<dbReference type="RefSeq" id="WP_311951160.1">
    <property type="nucleotide sequence ID" value="NZ_JAVLVU010000001.1"/>
</dbReference>
<evidence type="ECO:0000313" key="3">
    <source>
        <dbReference type="EMBL" id="MDT3403830.1"/>
    </source>
</evidence>
<dbReference type="Pfam" id="PF02575">
    <property type="entry name" value="YbaB_DNA_bd"/>
    <property type="match status" value="1"/>
</dbReference>
<dbReference type="Proteomes" id="UP001258315">
    <property type="component" value="Unassembled WGS sequence"/>
</dbReference>
<dbReference type="PIRSF" id="PIRSF004555">
    <property type="entry name" value="UCP004555"/>
    <property type="match status" value="1"/>
</dbReference>
<dbReference type="SUPFAM" id="SSF82607">
    <property type="entry name" value="YbaB-like"/>
    <property type="match status" value="1"/>
</dbReference>
<dbReference type="InterPro" id="IPR036894">
    <property type="entry name" value="YbaB-like_sf"/>
</dbReference>
<dbReference type="InterPro" id="IPR004401">
    <property type="entry name" value="YbaB/EbfC"/>
</dbReference>